<dbReference type="OrthoDB" id="2289822at2759"/>
<proteinExistence type="predicted"/>
<sequence>MDTENSNVSSNNVETREESVKERDDSLSLFSHLGAFKNTIESLLSFESVTNDKLFGMLNDTEQLNYKLISHYKCDKIISDTLNKNNTTKYDMGINGCKMYYSGDASIACCFCNEERQLADFLANSANFSKLVKYKKTIIENSLSVKEPVYKNIFNGSIFCGVRGMKELSLALNIDGFNSFKRGEISMTIIIATILDLPPTERYKQENIFIISIIPGPKKPKSLFSYLYLVTEKTALINNVARNSDFFQLSVFFEVQVKDVVLVGFIG</sequence>
<dbReference type="RefSeq" id="XP_018292610.1">
    <property type="nucleotide sequence ID" value="XM_018435769.1"/>
</dbReference>
<evidence type="ECO:0000313" key="3">
    <source>
        <dbReference type="Proteomes" id="UP000077315"/>
    </source>
</evidence>
<feature type="compositionally biased region" description="Low complexity" evidence="1">
    <location>
        <begin position="1"/>
        <end position="13"/>
    </location>
</feature>
<organism evidence="2 3">
    <name type="scientific">Phycomyces blakesleeanus (strain ATCC 8743b / DSM 1359 / FGSC 10004 / NBRC 33097 / NRRL 1555)</name>
    <dbReference type="NCBI Taxonomy" id="763407"/>
    <lineage>
        <taxon>Eukaryota</taxon>
        <taxon>Fungi</taxon>
        <taxon>Fungi incertae sedis</taxon>
        <taxon>Mucoromycota</taxon>
        <taxon>Mucoromycotina</taxon>
        <taxon>Mucoromycetes</taxon>
        <taxon>Mucorales</taxon>
        <taxon>Phycomycetaceae</taxon>
        <taxon>Phycomyces</taxon>
    </lineage>
</organism>
<evidence type="ECO:0000313" key="2">
    <source>
        <dbReference type="EMBL" id="OAD74570.1"/>
    </source>
</evidence>
<dbReference type="AlphaFoldDB" id="A0A163E0L5"/>
<name>A0A163E0L5_PHYB8</name>
<dbReference type="EMBL" id="KV440979">
    <property type="protein sequence ID" value="OAD74570.1"/>
    <property type="molecule type" value="Genomic_DNA"/>
</dbReference>
<dbReference type="GeneID" id="28996675"/>
<dbReference type="InParanoid" id="A0A163E0L5"/>
<evidence type="ECO:0000256" key="1">
    <source>
        <dbReference type="SAM" id="MobiDB-lite"/>
    </source>
</evidence>
<protein>
    <submittedName>
        <fullName evidence="2">Uncharacterized protein</fullName>
    </submittedName>
</protein>
<dbReference type="VEuPathDB" id="FungiDB:PHYBLDRAFT_167974"/>
<gene>
    <name evidence="2" type="ORF">PHYBLDRAFT_167974</name>
</gene>
<feature type="region of interest" description="Disordered" evidence="1">
    <location>
        <begin position="1"/>
        <end position="20"/>
    </location>
</feature>
<accession>A0A163E0L5</accession>
<keyword evidence="3" id="KW-1185">Reference proteome</keyword>
<reference evidence="3" key="1">
    <citation type="submission" date="2015-06" db="EMBL/GenBank/DDBJ databases">
        <title>Expansion of signal transduction pathways in fungi by whole-genome duplication.</title>
        <authorList>
            <consortium name="DOE Joint Genome Institute"/>
            <person name="Corrochano L.M."/>
            <person name="Kuo A."/>
            <person name="Marcet-Houben M."/>
            <person name="Polaino S."/>
            <person name="Salamov A."/>
            <person name="Villalobos J.M."/>
            <person name="Alvarez M.I."/>
            <person name="Avalos J."/>
            <person name="Benito E.P."/>
            <person name="Benoit I."/>
            <person name="Burger G."/>
            <person name="Camino L.P."/>
            <person name="Canovas D."/>
            <person name="Cerda-Olmedo E."/>
            <person name="Cheng J.-F."/>
            <person name="Dominguez A."/>
            <person name="Elias M."/>
            <person name="Eslava A.P."/>
            <person name="Glaser F."/>
            <person name="Grimwood J."/>
            <person name="Gutierrez G."/>
            <person name="Heitman J."/>
            <person name="Henrissat B."/>
            <person name="Iturriaga E.A."/>
            <person name="Lang B.F."/>
            <person name="Lavin J.L."/>
            <person name="Lee S."/>
            <person name="Li W."/>
            <person name="Lindquist E."/>
            <person name="Lopez-Garcia S."/>
            <person name="Luque E.M."/>
            <person name="Marcos A.T."/>
            <person name="Martin J."/>
            <person name="McCluskey K."/>
            <person name="Medina H.R."/>
            <person name="Miralles-Duran A."/>
            <person name="Miyazaki A."/>
            <person name="Munoz-Torres E."/>
            <person name="Oguiza J.A."/>
            <person name="Ohm R."/>
            <person name="Olmedo M."/>
            <person name="Orejas M."/>
            <person name="Ortiz-Castellanos L."/>
            <person name="Pisabarro A.G."/>
            <person name="Rodriguez-Romero J."/>
            <person name="Ruiz-Herrera J."/>
            <person name="Ruiz-Vazquez R."/>
            <person name="Sanz C."/>
            <person name="Schackwitz W."/>
            <person name="Schmutz J."/>
            <person name="Shahriari M."/>
            <person name="Shelest E."/>
            <person name="Silva-Franco F."/>
            <person name="Soanes D."/>
            <person name="Syed K."/>
            <person name="Tagua V.G."/>
            <person name="Talbot N.J."/>
            <person name="Thon M."/>
            <person name="De vries R.P."/>
            <person name="Wiebenga A."/>
            <person name="Yadav J.S."/>
            <person name="Braun E.L."/>
            <person name="Baker S."/>
            <person name="Garre V."/>
            <person name="Horwitz B."/>
            <person name="Torres-Martinez S."/>
            <person name="Idnurm A."/>
            <person name="Herrera-Estrella A."/>
            <person name="Gabaldon T."/>
            <person name="Grigoriev I.V."/>
        </authorList>
    </citation>
    <scope>NUCLEOTIDE SEQUENCE [LARGE SCALE GENOMIC DNA]</scope>
    <source>
        <strain evidence="3">NRRL 1555(-)</strain>
    </source>
</reference>
<dbReference type="Proteomes" id="UP000077315">
    <property type="component" value="Unassembled WGS sequence"/>
</dbReference>